<evidence type="ECO:0000259" key="7">
    <source>
        <dbReference type="Pfam" id="PF13873"/>
    </source>
</evidence>
<evidence type="ECO:0000256" key="2">
    <source>
        <dbReference type="ARBA" id="ARBA00016807"/>
    </source>
</evidence>
<gene>
    <name evidence="8" type="ORF">ABEB36_009531</name>
</gene>
<feature type="domain" description="Myb/SANT-like DNA-binding" evidence="7">
    <location>
        <begin position="6"/>
        <end position="54"/>
    </location>
</feature>
<dbReference type="AlphaFoldDB" id="A0ABD1EGM3"/>
<organism evidence="8 9">
    <name type="scientific">Hypothenemus hampei</name>
    <name type="common">Coffee berry borer</name>
    <dbReference type="NCBI Taxonomy" id="57062"/>
    <lineage>
        <taxon>Eukaryota</taxon>
        <taxon>Metazoa</taxon>
        <taxon>Ecdysozoa</taxon>
        <taxon>Arthropoda</taxon>
        <taxon>Hexapoda</taxon>
        <taxon>Insecta</taxon>
        <taxon>Pterygota</taxon>
        <taxon>Neoptera</taxon>
        <taxon>Endopterygota</taxon>
        <taxon>Coleoptera</taxon>
        <taxon>Polyphaga</taxon>
        <taxon>Cucujiformia</taxon>
        <taxon>Curculionidae</taxon>
        <taxon>Scolytinae</taxon>
        <taxon>Hypothenemus</taxon>
    </lineage>
</organism>
<evidence type="ECO:0000256" key="1">
    <source>
        <dbReference type="ARBA" id="ARBA00011764"/>
    </source>
</evidence>
<evidence type="ECO:0000256" key="5">
    <source>
        <dbReference type="ARBA" id="ARBA00025466"/>
    </source>
</evidence>
<protein>
    <recommendedName>
        <fullName evidence="2">Regulatory protein zeste</fullName>
    </recommendedName>
</protein>
<proteinExistence type="predicted"/>
<keyword evidence="4" id="KW-0804">Transcription</keyword>
<sequence length="242" mass="28288">MQKTGNSTWQEKKLAWEAIENKFNSQNNKSIRRYGDQLKEKYNNLKKKTKKKYSDNKMNILKTGGGSYISTEFSNAEKTLYQIIWPQVDGLQNNYDDDSVPQIESDNNTKNVTEIDCIETGSSNMGLNHERTEIEIDFIDQNEDNEIVDKSWKSYSSKSLKAPVSQKLTLKQKNKKIITNKAKLEKKYVPWSNELIEAKLKFVNDQHEKFLEEHKLKMQILKMKLKIKEKKCQNLGINIETL</sequence>
<name>A0ABD1EGM3_HYPHA</name>
<evidence type="ECO:0000313" key="8">
    <source>
        <dbReference type="EMBL" id="KAL1493845.1"/>
    </source>
</evidence>
<keyword evidence="3" id="KW-0805">Transcription regulation</keyword>
<evidence type="ECO:0000313" key="9">
    <source>
        <dbReference type="Proteomes" id="UP001566132"/>
    </source>
</evidence>
<accession>A0ABD1EGM3</accession>
<dbReference type="EMBL" id="JBDJPC010000007">
    <property type="protein sequence ID" value="KAL1493845.1"/>
    <property type="molecule type" value="Genomic_DNA"/>
</dbReference>
<keyword evidence="6" id="KW-0175">Coiled coil</keyword>
<evidence type="ECO:0000256" key="6">
    <source>
        <dbReference type="SAM" id="Coils"/>
    </source>
</evidence>
<dbReference type="InterPro" id="IPR028002">
    <property type="entry name" value="Myb_DNA-bind_5"/>
</dbReference>
<comment type="caution">
    <text evidence="8">The sequence shown here is derived from an EMBL/GenBank/DDBJ whole genome shotgun (WGS) entry which is preliminary data.</text>
</comment>
<comment type="function">
    <text evidence="5">Involved in transvection phenomena (= synapsis-dependent gene expression), where the synaptic pairing of chromosomes carrying genes with which zeste interacts influences the expression of these genes. Zeste binds to DNA and stimulates transcription from a nearby promoter.</text>
</comment>
<feature type="coiled-coil region" evidence="6">
    <location>
        <begin position="167"/>
        <end position="231"/>
    </location>
</feature>
<keyword evidence="9" id="KW-1185">Reference proteome</keyword>
<dbReference type="Pfam" id="PF13873">
    <property type="entry name" value="Myb_DNA-bind_5"/>
    <property type="match status" value="1"/>
</dbReference>
<comment type="subunit">
    <text evidence="1">Self-associates forming complexes of several hundred monomers.</text>
</comment>
<reference evidence="8 9" key="1">
    <citation type="submission" date="2024-05" db="EMBL/GenBank/DDBJ databases">
        <title>Genetic variation in Jamaican populations of the coffee berry borer (Hypothenemus hampei).</title>
        <authorList>
            <person name="Errbii M."/>
            <person name="Myrie A."/>
        </authorList>
    </citation>
    <scope>NUCLEOTIDE SEQUENCE [LARGE SCALE GENOMIC DNA]</scope>
    <source>
        <strain evidence="8">JA-Hopewell-2020-01-JO</strain>
        <tissue evidence="8">Whole body</tissue>
    </source>
</reference>
<dbReference type="Proteomes" id="UP001566132">
    <property type="component" value="Unassembled WGS sequence"/>
</dbReference>
<evidence type="ECO:0000256" key="4">
    <source>
        <dbReference type="ARBA" id="ARBA00023163"/>
    </source>
</evidence>
<evidence type="ECO:0000256" key="3">
    <source>
        <dbReference type="ARBA" id="ARBA00023015"/>
    </source>
</evidence>